<evidence type="ECO:0000256" key="4">
    <source>
        <dbReference type="ARBA" id="ARBA00022729"/>
    </source>
</evidence>
<evidence type="ECO:0000256" key="3">
    <source>
        <dbReference type="ARBA" id="ARBA00022692"/>
    </source>
</evidence>
<evidence type="ECO:0000313" key="13">
    <source>
        <dbReference type="Proteomes" id="UP000663844"/>
    </source>
</evidence>
<feature type="domain" description="GOLD" evidence="11">
    <location>
        <begin position="44"/>
        <end position="126"/>
    </location>
</feature>
<evidence type="ECO:0000259" key="11">
    <source>
        <dbReference type="PROSITE" id="PS50866"/>
    </source>
</evidence>
<organism evidence="12 13">
    <name type="scientific">Adineta steineri</name>
    <dbReference type="NCBI Taxonomy" id="433720"/>
    <lineage>
        <taxon>Eukaryota</taxon>
        <taxon>Metazoa</taxon>
        <taxon>Spiralia</taxon>
        <taxon>Gnathifera</taxon>
        <taxon>Rotifera</taxon>
        <taxon>Eurotatoria</taxon>
        <taxon>Bdelloidea</taxon>
        <taxon>Adinetida</taxon>
        <taxon>Adinetidae</taxon>
        <taxon>Adineta</taxon>
    </lineage>
</organism>
<evidence type="ECO:0000256" key="1">
    <source>
        <dbReference type="ARBA" id="ARBA00004479"/>
    </source>
</evidence>
<comment type="subcellular location">
    <subcellularLocation>
        <location evidence="7">Endomembrane system</location>
        <topology evidence="7">Single-pass membrane protein</topology>
    </subcellularLocation>
    <subcellularLocation>
        <location evidence="1 8">Membrane</location>
        <topology evidence="1 8">Single-pass type I membrane protein</topology>
    </subcellularLocation>
</comment>
<dbReference type="EMBL" id="CAJOAZ010000226">
    <property type="protein sequence ID" value="CAF3583650.1"/>
    <property type="molecule type" value="Genomic_DNA"/>
</dbReference>
<proteinExistence type="inferred from homology"/>
<comment type="similarity">
    <text evidence="2 8">Belongs to the EMP24/GP25L family.</text>
</comment>
<evidence type="ECO:0000256" key="7">
    <source>
        <dbReference type="ARBA" id="ARBA00037847"/>
    </source>
</evidence>
<feature type="chain" id="PRO_5032343514" description="GOLD domain-containing protein" evidence="10">
    <location>
        <begin position="31"/>
        <end position="240"/>
    </location>
</feature>
<dbReference type="InterPro" id="IPR015720">
    <property type="entry name" value="Emp24-like"/>
</dbReference>
<dbReference type="GO" id="GO:0016020">
    <property type="term" value="C:membrane"/>
    <property type="evidence" value="ECO:0007669"/>
    <property type="project" value="UniProtKB-SubCell"/>
</dbReference>
<dbReference type="SMART" id="SM01190">
    <property type="entry name" value="EMP24_GP25L"/>
    <property type="match status" value="1"/>
</dbReference>
<keyword evidence="3 8" id="KW-0812">Transmembrane</keyword>
<dbReference type="GO" id="GO:0012505">
    <property type="term" value="C:endomembrane system"/>
    <property type="evidence" value="ECO:0007669"/>
    <property type="project" value="UniProtKB-SubCell"/>
</dbReference>
<gene>
    <name evidence="12" type="ORF">OXD698_LOCUS5537</name>
</gene>
<name>A0A818LTE5_9BILA</name>
<reference evidence="12" key="1">
    <citation type="submission" date="2021-02" db="EMBL/GenBank/DDBJ databases">
        <authorList>
            <person name="Nowell W R."/>
        </authorList>
    </citation>
    <scope>NUCLEOTIDE SEQUENCE</scope>
</reference>
<sequence length="240" mass="28116">MNQVRMFCKVNLNLILFFLTLLIIPSCSSSFDIELTVLVPAHQRECFHQILEAGKTIEVVYEVVTGGELDINYWFYSPTNRVLQSDFKKRDGHQTTKLEETGEYRFCLDNSFSRFSQKQVYFSLRPVNERGHSQMGEATEFLVAPTDPEELGDMQNKVQDIRETFERIYDNLETAQRYQSVFKNYEVHDRITIENNFDRINFWSVINLSLMITVTVIQVITIRSLFETKSAYGKFLRGKN</sequence>
<comment type="caution">
    <text evidence="12">The sequence shown here is derived from an EMBL/GenBank/DDBJ whole genome shotgun (WGS) entry which is preliminary data.</text>
</comment>
<feature type="signal peptide" evidence="10">
    <location>
        <begin position="1"/>
        <end position="30"/>
    </location>
</feature>
<feature type="transmembrane region" description="Helical" evidence="9">
    <location>
        <begin position="202"/>
        <end position="226"/>
    </location>
</feature>
<evidence type="ECO:0000256" key="10">
    <source>
        <dbReference type="SAM" id="SignalP"/>
    </source>
</evidence>
<keyword evidence="6 9" id="KW-0472">Membrane</keyword>
<evidence type="ECO:0000256" key="8">
    <source>
        <dbReference type="RuleBase" id="RU003827"/>
    </source>
</evidence>
<protein>
    <recommendedName>
        <fullName evidence="11">GOLD domain-containing protein</fullName>
    </recommendedName>
</protein>
<evidence type="ECO:0000256" key="2">
    <source>
        <dbReference type="ARBA" id="ARBA00007104"/>
    </source>
</evidence>
<dbReference type="SUPFAM" id="SSF101576">
    <property type="entry name" value="Supernatant protein factor (SPF), C-terminal domain"/>
    <property type="match status" value="1"/>
</dbReference>
<evidence type="ECO:0000256" key="6">
    <source>
        <dbReference type="ARBA" id="ARBA00023136"/>
    </source>
</evidence>
<dbReference type="Proteomes" id="UP000663844">
    <property type="component" value="Unassembled WGS sequence"/>
</dbReference>
<dbReference type="InterPro" id="IPR036598">
    <property type="entry name" value="GOLD_dom_sf"/>
</dbReference>
<evidence type="ECO:0000256" key="9">
    <source>
        <dbReference type="SAM" id="Phobius"/>
    </source>
</evidence>
<dbReference type="InterPro" id="IPR009038">
    <property type="entry name" value="GOLD_dom"/>
</dbReference>
<dbReference type="PANTHER" id="PTHR22811">
    <property type="entry name" value="TRANSMEMBRANE EMP24 DOMAIN-CONTAINING PROTEIN"/>
    <property type="match status" value="1"/>
</dbReference>
<dbReference type="Pfam" id="PF01105">
    <property type="entry name" value="EMP24_GP25L"/>
    <property type="match status" value="1"/>
</dbReference>
<evidence type="ECO:0000313" key="12">
    <source>
        <dbReference type="EMBL" id="CAF3583650.1"/>
    </source>
</evidence>
<evidence type="ECO:0000256" key="5">
    <source>
        <dbReference type="ARBA" id="ARBA00022989"/>
    </source>
</evidence>
<dbReference type="PROSITE" id="PS50866">
    <property type="entry name" value="GOLD"/>
    <property type="match status" value="1"/>
</dbReference>
<keyword evidence="5 9" id="KW-1133">Transmembrane helix</keyword>
<keyword evidence="4 10" id="KW-0732">Signal</keyword>
<accession>A0A818LTE5</accession>
<dbReference type="AlphaFoldDB" id="A0A818LTE5"/>